<dbReference type="PROSITE" id="PS51892">
    <property type="entry name" value="SUBTILASE"/>
    <property type="match status" value="1"/>
</dbReference>
<gene>
    <name evidence="11" type="ORF">COY66_05685</name>
</gene>
<dbReference type="InterPro" id="IPR050131">
    <property type="entry name" value="Peptidase_S8_subtilisin-like"/>
</dbReference>
<dbReference type="Gene3D" id="3.40.50.200">
    <property type="entry name" value="Peptidase S8/S53 domain"/>
    <property type="match status" value="1"/>
</dbReference>
<comment type="caution">
    <text evidence="11">The sequence shown here is derived from an EMBL/GenBank/DDBJ whole genome shotgun (WGS) entry which is preliminary data.</text>
</comment>
<evidence type="ECO:0000313" key="12">
    <source>
        <dbReference type="Proteomes" id="UP000230779"/>
    </source>
</evidence>
<name>A0A2M7RGN8_9BACT</name>
<keyword evidence="6 9" id="KW-0378">Hydrolase</keyword>
<keyword evidence="3" id="KW-0964">Secreted</keyword>
<evidence type="ECO:0000313" key="11">
    <source>
        <dbReference type="EMBL" id="PIY95920.1"/>
    </source>
</evidence>
<dbReference type="InterPro" id="IPR013783">
    <property type="entry name" value="Ig-like_fold"/>
</dbReference>
<evidence type="ECO:0000259" key="10">
    <source>
        <dbReference type="Pfam" id="PF00082"/>
    </source>
</evidence>
<feature type="active site" description="Charge relay system" evidence="8">
    <location>
        <position position="501"/>
    </location>
</feature>
<dbReference type="PRINTS" id="PR00723">
    <property type="entry name" value="SUBTILISIN"/>
</dbReference>
<dbReference type="Proteomes" id="UP000230779">
    <property type="component" value="Unassembled WGS sequence"/>
</dbReference>
<evidence type="ECO:0000256" key="7">
    <source>
        <dbReference type="ARBA" id="ARBA00022825"/>
    </source>
</evidence>
<dbReference type="InterPro" id="IPR013517">
    <property type="entry name" value="FG-GAP"/>
</dbReference>
<dbReference type="GO" id="GO:0006508">
    <property type="term" value="P:proteolysis"/>
    <property type="evidence" value="ECO:0007669"/>
    <property type="project" value="UniProtKB-KW"/>
</dbReference>
<dbReference type="CDD" id="cd07484">
    <property type="entry name" value="Peptidases_S8_Thermitase_like"/>
    <property type="match status" value="1"/>
</dbReference>
<reference evidence="11 12" key="1">
    <citation type="submission" date="2017-09" db="EMBL/GenBank/DDBJ databases">
        <title>Depth-based differentiation of microbial function through sediment-hosted aquifers and enrichment of novel symbionts in the deep terrestrial subsurface.</title>
        <authorList>
            <person name="Probst A.J."/>
            <person name="Ladd B."/>
            <person name="Jarett J.K."/>
            <person name="Geller-Mcgrath D.E."/>
            <person name="Sieber C.M."/>
            <person name="Emerson J.B."/>
            <person name="Anantharaman K."/>
            <person name="Thomas B.C."/>
            <person name="Malmstrom R."/>
            <person name="Stieglmeier M."/>
            <person name="Klingl A."/>
            <person name="Woyke T."/>
            <person name="Ryan C.M."/>
            <person name="Banfield J.F."/>
        </authorList>
    </citation>
    <scope>NUCLEOTIDE SEQUENCE [LARGE SCALE GENOMIC DNA]</scope>
    <source>
        <strain evidence="11">CG_4_10_14_0_8_um_filter_42_10</strain>
    </source>
</reference>
<dbReference type="InterPro" id="IPR036852">
    <property type="entry name" value="Peptidase_S8/S53_dom_sf"/>
</dbReference>
<dbReference type="SUPFAM" id="SSF52743">
    <property type="entry name" value="Subtilisin-like"/>
    <property type="match status" value="1"/>
</dbReference>
<dbReference type="PANTHER" id="PTHR43806">
    <property type="entry name" value="PEPTIDASE S8"/>
    <property type="match status" value="1"/>
</dbReference>
<dbReference type="InterPro" id="IPR000209">
    <property type="entry name" value="Peptidase_S8/S53_dom"/>
</dbReference>
<evidence type="ECO:0000256" key="8">
    <source>
        <dbReference type="PIRSR" id="PIRSR615500-1"/>
    </source>
</evidence>
<comment type="subcellular location">
    <subcellularLocation>
        <location evidence="1">Secreted</location>
    </subcellularLocation>
</comment>
<evidence type="ECO:0000256" key="4">
    <source>
        <dbReference type="ARBA" id="ARBA00022670"/>
    </source>
</evidence>
<dbReference type="InterPro" id="IPR028994">
    <property type="entry name" value="Integrin_alpha_N"/>
</dbReference>
<feature type="active site" description="Charge relay system" evidence="8 9">
    <location>
        <position position="220"/>
    </location>
</feature>
<dbReference type="InterPro" id="IPR034084">
    <property type="entry name" value="Thermitase-like_dom"/>
</dbReference>
<dbReference type="EMBL" id="PFMD01000064">
    <property type="protein sequence ID" value="PIY95920.1"/>
    <property type="molecule type" value="Genomic_DNA"/>
</dbReference>
<dbReference type="AlphaFoldDB" id="A0A2M7RGN8"/>
<evidence type="ECO:0000256" key="3">
    <source>
        <dbReference type="ARBA" id="ARBA00022525"/>
    </source>
</evidence>
<feature type="active site" description="Charge relay system" evidence="9">
    <location>
        <position position="385"/>
    </location>
</feature>
<keyword evidence="7 9" id="KW-0720">Serine protease</keyword>
<sequence length="964" mass="103228">MPKRIYLYSTILAVSFLTLFFYFDSAARPAAASPNPIQGEYRPQTLLVKFRPEIKKSVNVESAKINLPSVEYLNNKYQLNKIDPLFPGARHALSARGTTYRMTFNSSEQLEKIMADYQNNPVVLTVEPDYRAKAEWSPNDLLYSEQWDFDTINVEGAWDYDDTTPKYGGDPDIVVAVVDTGVAYETYGSYIQAPDLEETNFVDGYDYVNLDSHANDDNGHGTHVTGTIAQSTNNSIGVAGIAYNSTIMPIKVLDENGSGWVSDIILGIEFAVDNGADVISMSLSSSAQVDALDQACEDARDAGLILVAATGNDGENSIAYPARHSDVIGVGASNSSDSITAYSNTGTGIDLVAPGGEGVDLIIQQTCDNAPDCNSFDYYGFEGTSMATPHVSAAVALLLAYGVAADSIQDTLQDSATDLGSNGYDTTYGYGRLDIQAAFASLGDDVVDPTNPTIKAYSSSTKNTEYDESTRYDDTSVYFEWSGADDNVGVEGYYVYFGTTSNANPVTAGDFQTGTNFSASGLSGDNQSYYFKVKTRDFAGNVTNTSEIFTYIIDLEAEAPDNLAASLEPGGVTVAWDNSDAYSDHYDVYWSTEAAGDYIKLNSSDIADTEYLDADSSVYNTQKVTYYYKVKTVDDLGNESDFSDVLTVTYYPEADIIVGAGPGGGPQVRIFNPDGTLVSQFFAYSETFRGGINVAVGDLDNDGENEIVTGTGPGGGPQVRIFDLNGNPKFTSGFFAYAEYVRNGVYVAVGDLNGDGYGEIITGTGAGSGPHVRTFNRFGTPVFSPGFFAYAEHVRNGVYVAAGDLNRDGKDEIITGTGPGSGPHVRTFNYLGQPIFTPGFFPYDSAFRGGVRVGIGDLDGNGKDEIITSPGTGGGPQVRAFDRFGIPRVTNGFFAFDSSFHGGIFIASSDTNQDGKDEIITSIGSQSSPLIRVFNPTGSTILEEFYGLAETFTGGINVAAGVMD</sequence>
<dbReference type="InterPro" id="IPR023828">
    <property type="entry name" value="Peptidase_S8_Ser-AS"/>
</dbReference>
<dbReference type="Pfam" id="PF13517">
    <property type="entry name" value="FG-GAP_3"/>
    <property type="match status" value="1"/>
</dbReference>
<evidence type="ECO:0000256" key="2">
    <source>
        <dbReference type="ARBA" id="ARBA00011073"/>
    </source>
</evidence>
<evidence type="ECO:0000256" key="9">
    <source>
        <dbReference type="PROSITE-ProRule" id="PRU01240"/>
    </source>
</evidence>
<evidence type="ECO:0000256" key="5">
    <source>
        <dbReference type="ARBA" id="ARBA00022729"/>
    </source>
</evidence>
<protein>
    <recommendedName>
        <fullName evidence="10">Peptidase S8/S53 domain-containing protein</fullName>
    </recommendedName>
</protein>
<dbReference type="GO" id="GO:0005576">
    <property type="term" value="C:extracellular region"/>
    <property type="evidence" value="ECO:0007669"/>
    <property type="project" value="UniProtKB-SubCell"/>
</dbReference>
<organism evidence="11 12">
    <name type="scientific">Candidatus Kerfeldbacteria bacterium CG_4_10_14_0_8_um_filter_42_10</name>
    <dbReference type="NCBI Taxonomy" id="2014248"/>
    <lineage>
        <taxon>Bacteria</taxon>
        <taxon>Candidatus Kerfeldiibacteriota</taxon>
    </lineage>
</organism>
<dbReference type="PANTHER" id="PTHR43806:SF11">
    <property type="entry name" value="CEREVISIN-RELATED"/>
    <property type="match status" value="1"/>
</dbReference>
<comment type="similarity">
    <text evidence="2 9">Belongs to the peptidase S8 family.</text>
</comment>
<dbReference type="Gene3D" id="2.130.10.130">
    <property type="entry name" value="Integrin alpha, N-terminal"/>
    <property type="match status" value="1"/>
</dbReference>
<feature type="domain" description="Peptidase S8/S53" evidence="10">
    <location>
        <begin position="172"/>
        <end position="431"/>
    </location>
</feature>
<keyword evidence="4 9" id="KW-0645">Protease</keyword>
<dbReference type="Gene3D" id="2.60.40.10">
    <property type="entry name" value="Immunoglobulins"/>
    <property type="match status" value="2"/>
</dbReference>
<keyword evidence="5" id="KW-0732">Signal</keyword>
<proteinExistence type="inferred from homology"/>
<dbReference type="GO" id="GO:0004252">
    <property type="term" value="F:serine-type endopeptidase activity"/>
    <property type="evidence" value="ECO:0007669"/>
    <property type="project" value="UniProtKB-UniRule"/>
</dbReference>
<evidence type="ECO:0000256" key="6">
    <source>
        <dbReference type="ARBA" id="ARBA00022801"/>
    </source>
</evidence>
<feature type="active site" description="Charge relay system" evidence="8 9">
    <location>
        <position position="179"/>
    </location>
</feature>
<accession>A0A2M7RGN8</accession>
<dbReference type="SUPFAM" id="SSF69318">
    <property type="entry name" value="Integrin alpha N-terminal domain"/>
    <property type="match status" value="1"/>
</dbReference>
<evidence type="ECO:0000256" key="1">
    <source>
        <dbReference type="ARBA" id="ARBA00004613"/>
    </source>
</evidence>
<dbReference type="PROSITE" id="PS00138">
    <property type="entry name" value="SUBTILASE_SER"/>
    <property type="match status" value="1"/>
</dbReference>
<dbReference type="Pfam" id="PF00082">
    <property type="entry name" value="Peptidase_S8"/>
    <property type="match status" value="1"/>
</dbReference>
<dbReference type="InterPro" id="IPR015500">
    <property type="entry name" value="Peptidase_S8_subtilisin-rel"/>
</dbReference>